<organism evidence="1">
    <name type="scientific">Deinococcus sonorensis KR-87</name>
    <dbReference type="NCBI Taxonomy" id="694439"/>
    <lineage>
        <taxon>Bacteria</taxon>
        <taxon>Thermotogati</taxon>
        <taxon>Deinococcota</taxon>
        <taxon>Deinococci</taxon>
        <taxon>Deinococcales</taxon>
        <taxon>Deinococcaceae</taxon>
        <taxon>Deinococcus</taxon>
    </lineage>
</organism>
<dbReference type="EMBL" id="CP158299">
    <property type="protein sequence ID" value="XBV85979.1"/>
    <property type="molecule type" value="Genomic_DNA"/>
</dbReference>
<dbReference type="RefSeq" id="WP_350244028.1">
    <property type="nucleotide sequence ID" value="NZ_CP158299.1"/>
</dbReference>
<proteinExistence type="predicted"/>
<reference evidence="1" key="1">
    <citation type="submission" date="2024-06" db="EMBL/GenBank/DDBJ databases">
        <title>Draft Genome Sequence of Deinococcus sonorensis Type Strain KR-87, a Biofilm Producing Representative of the Genus Deinococcus.</title>
        <authorList>
            <person name="Boren L.S."/>
            <person name="Grosso R.A."/>
            <person name="Hugenberg-Cox A.N."/>
            <person name="Hill J.T.E."/>
            <person name="Albert C.M."/>
            <person name="Tuohy J.M."/>
        </authorList>
    </citation>
    <scope>NUCLEOTIDE SEQUENCE</scope>
    <source>
        <strain evidence="1">KR-87</strain>
    </source>
</reference>
<evidence type="ECO:0000313" key="1">
    <source>
        <dbReference type="EMBL" id="XBV85979.1"/>
    </source>
</evidence>
<protein>
    <recommendedName>
        <fullName evidence="2">Zinc finger CGNR domain-containing protein</fullName>
    </recommendedName>
</protein>
<name>A0AAU7UD54_9DEIO</name>
<gene>
    <name evidence="1" type="ORF">ABOD76_06650</name>
</gene>
<accession>A0AAU7UD54</accession>
<dbReference type="AlphaFoldDB" id="A0AAU7UD54"/>
<sequence length="248" mass="29425">MSADVLVPGGSIEDIYPLQDKNLWLKFAIDNASKDAVIDLCRRYGFLFNGFDQSERFSLWEEISGERYYDWIVETGLLFIAKNIYFCLIEGDIYKAKTFLPRPDRKHLWWYTYTHELRPIEYCRSEEDRPRWNRDFEAAIQEVEERELWCMLSEITNTRVRHSHLSMIIDDSHNKLSMRIKPLDLCAAIWIQFSQAIARRVMFKQCVHCNKEFAVSGFGSHKDRQLCSNSCKQAAYRERKKTQARRLG</sequence>
<evidence type="ECO:0008006" key="2">
    <source>
        <dbReference type="Google" id="ProtNLM"/>
    </source>
</evidence>
<dbReference type="KEGG" id="dsc:ABOD76_06650"/>